<evidence type="ECO:0000256" key="6">
    <source>
        <dbReference type="SAM" id="Phobius"/>
    </source>
</evidence>
<dbReference type="PANTHER" id="PTHR30482:SF10">
    <property type="entry name" value="HIGH-AFFINITY BRANCHED-CHAIN AMINO ACID TRANSPORT PROTEIN BRAE"/>
    <property type="match status" value="1"/>
</dbReference>
<evidence type="ECO:0000256" key="2">
    <source>
        <dbReference type="ARBA" id="ARBA00022475"/>
    </source>
</evidence>
<sequence>MNTMTDLSKTAPAPEPGLIPLPATAARALTLVGGIATAASAFLAWTWTSEFPGDLTISGYPGGLQWLTFTGGLLITLFALAGYGIRGLGWLLPGGNNGPTVLTALGAFGTTWFTVIAITVNLDGLVNLEPGAYVAAVASLLAVIGAFALPSGAGETSNAKTAFDAGLRKGGIASRTRIVIATLKGLAAYIGKPDRIPAPQALSPWVERAVITAVTAVGLGVFTYGIDTEYGELFIGYLILVVFTMWALHSAGLTDRFSRLVAHHRGFTLAMGFAAAIAFPFTQTDDHYANIGVNILIFGTVALGLNIVVGLAGLLDLGYVAFLGVGAYTAALVSGSEFSKFSGVQFPFWAAALSGAAASLLFGVLIGAPTLRLRGDYLAIVTLGFGEIFRIAVNNMDGVSGPDITNGPNGIPSIPDLDFFGFSFGESHDVAGFTLGRFANYYLLMVLIMAIVVLVYTRAADSRIGRSWIAIREDETAATAMGINGFRVKLIAFALGASLAGLAGTVSAHVTYSVVPTPYQFAGSTPPNSAFLLAAVVLGGMGTVAGPLLGAALLYLLPEKLVFLQDKSLLAFGIALIVLMRFRPEGIIANRRRQLEFHETGQLDVPDPHTLADDPAVTKAGA</sequence>
<dbReference type="GO" id="GO:0005886">
    <property type="term" value="C:plasma membrane"/>
    <property type="evidence" value="ECO:0007669"/>
    <property type="project" value="UniProtKB-SubCell"/>
</dbReference>
<keyword evidence="3 6" id="KW-0812">Transmembrane</keyword>
<evidence type="ECO:0000256" key="4">
    <source>
        <dbReference type="ARBA" id="ARBA00022989"/>
    </source>
</evidence>
<feature type="transmembrane region" description="Helical" evidence="6">
    <location>
        <begin position="568"/>
        <end position="584"/>
    </location>
</feature>
<dbReference type="AlphaFoldDB" id="L7EY67"/>
<organism evidence="7 8">
    <name type="scientific">Streptomyces turgidiscabies (strain Car8)</name>
    <dbReference type="NCBI Taxonomy" id="698760"/>
    <lineage>
        <taxon>Bacteria</taxon>
        <taxon>Bacillati</taxon>
        <taxon>Actinomycetota</taxon>
        <taxon>Actinomycetes</taxon>
        <taxon>Kitasatosporales</taxon>
        <taxon>Streptomycetaceae</taxon>
        <taxon>Streptomyces</taxon>
    </lineage>
</organism>
<name>L7EY67_STRT8</name>
<feature type="transmembrane region" description="Helical" evidence="6">
    <location>
        <begin position="266"/>
        <end position="282"/>
    </location>
</feature>
<keyword evidence="5 6" id="KW-0472">Membrane</keyword>
<dbReference type="CDD" id="cd06581">
    <property type="entry name" value="TM_PBP1_LivM_like"/>
    <property type="match status" value="1"/>
</dbReference>
<dbReference type="STRING" id="85558.T45_04066"/>
<dbReference type="PATRIC" id="fig|698760.3.peg.7138"/>
<comment type="caution">
    <text evidence="7">The sequence shown here is derived from an EMBL/GenBank/DDBJ whole genome shotgun (WGS) entry which is preliminary data.</text>
</comment>
<dbReference type="EMBL" id="AEJB01000492">
    <property type="protein sequence ID" value="ELP63982.1"/>
    <property type="molecule type" value="Genomic_DNA"/>
</dbReference>
<feature type="transmembrane region" description="Helical" evidence="6">
    <location>
        <begin position="530"/>
        <end position="556"/>
    </location>
</feature>
<evidence type="ECO:0000256" key="3">
    <source>
        <dbReference type="ARBA" id="ARBA00022692"/>
    </source>
</evidence>
<reference evidence="7 8" key="1">
    <citation type="journal article" date="2011" name="Plasmid">
        <title>Streptomyces turgidiscabies Car8 contains a modular pathogenicity island that shares virulence genes with other actinobacterial plant pathogens.</title>
        <authorList>
            <person name="Huguet-Tapia J.C."/>
            <person name="Badger J.H."/>
            <person name="Loria R."/>
            <person name="Pettis G.S."/>
        </authorList>
    </citation>
    <scope>NUCLEOTIDE SEQUENCE [LARGE SCALE GENOMIC DNA]</scope>
    <source>
        <strain evidence="7 8">Car8</strain>
    </source>
</reference>
<dbReference type="GO" id="GO:0015658">
    <property type="term" value="F:branched-chain amino acid transmembrane transporter activity"/>
    <property type="evidence" value="ECO:0007669"/>
    <property type="project" value="InterPro"/>
</dbReference>
<evidence type="ECO:0000256" key="5">
    <source>
        <dbReference type="ARBA" id="ARBA00023136"/>
    </source>
</evidence>
<comment type="subcellular location">
    <subcellularLocation>
        <location evidence="1">Cell membrane</location>
        <topology evidence="1">Multi-pass membrane protein</topology>
    </subcellularLocation>
</comment>
<feature type="transmembrane region" description="Helical" evidence="6">
    <location>
        <begin position="288"/>
        <end position="309"/>
    </location>
</feature>
<feature type="transmembrane region" description="Helical" evidence="6">
    <location>
        <begin position="28"/>
        <end position="47"/>
    </location>
</feature>
<feature type="transmembrane region" description="Helical" evidence="6">
    <location>
        <begin position="346"/>
        <end position="368"/>
    </location>
</feature>
<feature type="transmembrane region" description="Helical" evidence="6">
    <location>
        <begin position="316"/>
        <end position="334"/>
    </location>
</feature>
<gene>
    <name evidence="7" type="ORF">STRTUCAR8_02883</name>
</gene>
<keyword evidence="8" id="KW-1185">Reference proteome</keyword>
<feature type="transmembrane region" description="Helical" evidence="6">
    <location>
        <begin position="234"/>
        <end position="254"/>
    </location>
</feature>
<dbReference type="InterPro" id="IPR043428">
    <property type="entry name" value="LivM-like"/>
</dbReference>
<keyword evidence="2" id="KW-1003">Cell membrane</keyword>
<evidence type="ECO:0000256" key="1">
    <source>
        <dbReference type="ARBA" id="ARBA00004651"/>
    </source>
</evidence>
<feature type="transmembrane region" description="Helical" evidence="6">
    <location>
        <begin position="132"/>
        <end position="150"/>
    </location>
</feature>
<feature type="transmembrane region" description="Helical" evidence="6">
    <location>
        <begin position="67"/>
        <end position="89"/>
    </location>
</feature>
<dbReference type="Pfam" id="PF02653">
    <property type="entry name" value="BPD_transp_2"/>
    <property type="match status" value="1"/>
</dbReference>
<dbReference type="Proteomes" id="UP000010931">
    <property type="component" value="Unassembled WGS sequence"/>
</dbReference>
<feature type="transmembrane region" description="Helical" evidence="6">
    <location>
        <begin position="101"/>
        <end position="120"/>
    </location>
</feature>
<dbReference type="PANTHER" id="PTHR30482">
    <property type="entry name" value="HIGH-AFFINITY BRANCHED-CHAIN AMINO ACID TRANSPORT SYSTEM PERMEASE"/>
    <property type="match status" value="1"/>
</dbReference>
<evidence type="ECO:0000313" key="7">
    <source>
        <dbReference type="EMBL" id="ELP63982.1"/>
    </source>
</evidence>
<feature type="transmembrane region" description="Helical" evidence="6">
    <location>
        <begin position="439"/>
        <end position="457"/>
    </location>
</feature>
<feature type="transmembrane region" description="Helical" evidence="6">
    <location>
        <begin position="205"/>
        <end position="222"/>
    </location>
</feature>
<feature type="transmembrane region" description="Helical" evidence="6">
    <location>
        <begin position="375"/>
        <end position="393"/>
    </location>
</feature>
<feature type="transmembrane region" description="Helical" evidence="6">
    <location>
        <begin position="490"/>
        <end position="510"/>
    </location>
</feature>
<evidence type="ECO:0000313" key="8">
    <source>
        <dbReference type="Proteomes" id="UP000010931"/>
    </source>
</evidence>
<protein>
    <submittedName>
        <fullName evidence="7">Putative membrane protein</fullName>
    </submittedName>
</protein>
<accession>L7EY67</accession>
<dbReference type="InterPro" id="IPR001851">
    <property type="entry name" value="ABC_transp_permease"/>
</dbReference>
<proteinExistence type="predicted"/>
<keyword evidence="4 6" id="KW-1133">Transmembrane helix</keyword>